<dbReference type="VEuPathDB" id="TriTrypDB:ECC02_000577"/>
<dbReference type="AlphaFoldDB" id="A0A2V2X2U8"/>
<accession>A0A2V2X2U8</accession>
<sequence length="323" mass="36083">MWSGLKLERLLYTFPETTTPTGWSQSDPLLSSPLGEADANEGDSSAVFGEDVNVEHRHFNNGERRRNLALRPFTVPASAKAEEGGEEGSHAHLVFSFPGEGKFDEEPEAVLWRPQGNCQWLNEESDCSQRSAMSCPARPTKTNIQLGDPGAPIKKNRERKYICNDADENSNSRLGPALYHQLEFFQESNSVSFPCESFALSHITPLDETGESVDLANHMSRLTVAVSPIQKRLLFTGVLDDAIDATSGRDVGDDKGVGSGLQSLRREKRFLEEMDTNRDAANSNSMACTMPCEPHRKFRRIDAGENDRKSLDNHFHSRRYKEH</sequence>
<organism evidence="2 3">
    <name type="scientific">Trypanosoma cruzi</name>
    <dbReference type="NCBI Taxonomy" id="5693"/>
    <lineage>
        <taxon>Eukaryota</taxon>
        <taxon>Discoba</taxon>
        <taxon>Euglenozoa</taxon>
        <taxon>Kinetoplastea</taxon>
        <taxon>Metakinetoplastina</taxon>
        <taxon>Trypanosomatida</taxon>
        <taxon>Trypanosomatidae</taxon>
        <taxon>Trypanosoma</taxon>
        <taxon>Schizotrypanum</taxon>
    </lineage>
</organism>
<dbReference type="Proteomes" id="UP000246078">
    <property type="component" value="Unassembled WGS sequence"/>
</dbReference>
<name>A0A2V2X2U8_TRYCR</name>
<feature type="compositionally biased region" description="Polar residues" evidence="1">
    <location>
        <begin position="16"/>
        <end position="29"/>
    </location>
</feature>
<gene>
    <name evidence="2" type="ORF">C3747_33g205</name>
</gene>
<dbReference type="VEuPathDB" id="TriTrypDB:Tc_MARK_2267"/>
<feature type="region of interest" description="Disordered" evidence="1">
    <location>
        <begin position="16"/>
        <end position="44"/>
    </location>
</feature>
<dbReference type="VEuPathDB" id="TriTrypDB:TCSYLVIO_004750"/>
<dbReference type="EMBL" id="PRFC01000033">
    <property type="protein sequence ID" value="PWV14792.1"/>
    <property type="molecule type" value="Genomic_DNA"/>
</dbReference>
<evidence type="ECO:0000313" key="2">
    <source>
        <dbReference type="EMBL" id="PWV14792.1"/>
    </source>
</evidence>
<dbReference type="VEuPathDB" id="TriTrypDB:TCDM_02906"/>
<comment type="caution">
    <text evidence="2">The sequence shown here is derived from an EMBL/GenBank/DDBJ whole genome shotgun (WGS) entry which is preliminary data.</text>
</comment>
<feature type="compositionally biased region" description="Basic and acidic residues" evidence="1">
    <location>
        <begin position="300"/>
        <end position="323"/>
    </location>
</feature>
<evidence type="ECO:0000256" key="1">
    <source>
        <dbReference type="SAM" id="MobiDB-lite"/>
    </source>
</evidence>
<proteinExistence type="predicted"/>
<dbReference type="VEuPathDB" id="TriTrypDB:C4B63_14g169"/>
<dbReference type="VEuPathDB" id="TriTrypDB:BCY84_11196"/>
<dbReference type="VEuPathDB" id="TriTrypDB:TcG_00460"/>
<feature type="region of interest" description="Disordered" evidence="1">
    <location>
        <begin position="131"/>
        <end position="151"/>
    </location>
</feature>
<evidence type="ECO:0000313" key="3">
    <source>
        <dbReference type="Proteomes" id="UP000246078"/>
    </source>
</evidence>
<protein>
    <submittedName>
        <fullName evidence="2">Uncharacterized protein</fullName>
    </submittedName>
</protein>
<dbReference type="VEuPathDB" id="TriTrypDB:C3747_33g205"/>
<feature type="region of interest" description="Disordered" evidence="1">
    <location>
        <begin position="299"/>
        <end position="323"/>
    </location>
</feature>
<reference evidence="2 3" key="1">
    <citation type="journal article" date="2018" name="Microb. Genom.">
        <title>Expanding an expanded genome: long-read sequencing of Trypanosoma cruzi.</title>
        <authorList>
            <person name="Berna L."/>
            <person name="Rodriguez M."/>
            <person name="Chiribao M.L."/>
            <person name="Parodi-Talice A."/>
            <person name="Pita S."/>
            <person name="Rijo G."/>
            <person name="Alvarez-Valin F."/>
            <person name="Robello C."/>
        </authorList>
    </citation>
    <scope>NUCLEOTIDE SEQUENCE [LARGE SCALE GENOMIC DNA]</scope>
    <source>
        <strain evidence="2 3">TCC</strain>
    </source>
</reference>
<dbReference type="VEuPathDB" id="TriTrypDB:TcCL_ESM04188"/>
<dbReference type="VEuPathDB" id="TriTrypDB:TcCLB.504147.210"/>
<dbReference type="VEuPathDB" id="TriTrypDB:TcBrA4_0013960"/>